<name>A0A9Q9EJ78_9PEZI</name>
<keyword evidence="1" id="KW-0175">Coiled coil</keyword>
<evidence type="ECO:0000256" key="1">
    <source>
        <dbReference type="SAM" id="Coils"/>
    </source>
</evidence>
<feature type="compositionally biased region" description="Polar residues" evidence="2">
    <location>
        <begin position="270"/>
        <end position="279"/>
    </location>
</feature>
<evidence type="ECO:0008006" key="5">
    <source>
        <dbReference type="Google" id="ProtNLM"/>
    </source>
</evidence>
<feature type="compositionally biased region" description="Low complexity" evidence="2">
    <location>
        <begin position="81"/>
        <end position="93"/>
    </location>
</feature>
<feature type="compositionally biased region" description="Polar residues" evidence="2">
    <location>
        <begin position="251"/>
        <end position="262"/>
    </location>
</feature>
<feature type="region of interest" description="Disordered" evidence="2">
    <location>
        <begin position="72"/>
        <end position="99"/>
    </location>
</feature>
<evidence type="ECO:0000256" key="2">
    <source>
        <dbReference type="SAM" id="MobiDB-lite"/>
    </source>
</evidence>
<dbReference type="Proteomes" id="UP001056384">
    <property type="component" value="Chromosome 4"/>
</dbReference>
<accession>A0A9Q9EJ78</accession>
<feature type="region of interest" description="Disordered" evidence="2">
    <location>
        <begin position="303"/>
        <end position="326"/>
    </location>
</feature>
<reference evidence="3" key="1">
    <citation type="submission" date="2022-06" db="EMBL/GenBank/DDBJ databases">
        <title>Complete genome sequences of two strains of the flax pathogen Septoria linicola.</title>
        <authorList>
            <person name="Lapalu N."/>
            <person name="Simon A."/>
            <person name="Demenou B."/>
            <person name="Paumier D."/>
            <person name="Guillot M.-P."/>
            <person name="Gout L."/>
            <person name="Valade R."/>
        </authorList>
    </citation>
    <scope>NUCLEOTIDE SEQUENCE</scope>
    <source>
        <strain evidence="3">SE15195</strain>
    </source>
</reference>
<protein>
    <recommendedName>
        <fullName evidence="5">Centrosomin N-terminal motif 1 domain-containing protein</fullName>
    </recommendedName>
</protein>
<dbReference type="EMBL" id="CP099421">
    <property type="protein sequence ID" value="USW51872.1"/>
    <property type="molecule type" value="Genomic_DNA"/>
</dbReference>
<feature type="region of interest" description="Disordered" evidence="2">
    <location>
        <begin position="658"/>
        <end position="854"/>
    </location>
</feature>
<sequence length="854" mass="94973">MSGYDDPERSPLGERGMNVLPASQYLQERLNERRARQLRPKRARHTDFGVQPMRGRDDDIFFSEAEEGRNTRMYDSSPIVAASSRGSDAGTSSSDRRRRALGVRDMDDQMDRLHKQNFALKLELDHRRELTQKLQQQIQSMQEQVDRALVMEDEHKELLRINSQLVQELEKRDKAVEEAMDIICDLEEQVGELQEHGSTTRPSTSHVDSGYAGTEVHDQDLRSSPPRVNAASKTPVVNIEPPSSKASAASQKLQGILESQTPAKPKRQPSVLSSRKPSTNALRSVYLENSKSLRPVQSFQSLMEKQETKPEEDLPDSPRLSVLSESSFPSIYSPKKALSPDQHAWEGADTVDSLAASLGSHAHMRQDSIKRVSQWMSARDAVEATPSKSNHISSPLQDESDAHSVVSLQEPYRSLNVAITGDAQSVPLEPAPELRQFQRHLRKQKMGISQPRPTSYAGPTFSEHHMPPTPESVSTRMLRESRSSIIKDKSLNDVPHVAVADCNIIDKDSRTAPRQMRSSVELRTAFASNMHFRNTALDGHQIEDSSDDEYVRDDARDAPVDTIKDFGVEYDGFPDGKSISRGTPSRFQSHSRQLPDVMFNHNDLSPTLKPRVPRRRRSSEQTISISTKPRFERTETSPTMFATLGQMGTTRGALSSGLVVSPRSARSHHSGSSGGRTIHADENTGQALSPATSRMTSFTSPRSRTSPSPARTLSKKMPNFIRRLSNTMNSEKPPLPTLTSTPSSAYVNSGPPRPKTSHADRGQKGNGGTTIARPPSSRETRPPPSARAKTEMQPARPASAAGTEREKRSLFRRSNSVKNAESQDDLNAEAQDRGALQKRRGSIRDAVISRRPWR</sequence>
<feature type="compositionally biased region" description="Basic and acidic residues" evidence="2">
    <location>
        <begin position="1"/>
        <end position="12"/>
    </location>
</feature>
<feature type="compositionally biased region" description="Polar residues" evidence="2">
    <location>
        <begin position="386"/>
        <end position="397"/>
    </location>
</feature>
<feature type="region of interest" description="Disordered" evidence="2">
    <location>
        <begin position="216"/>
        <end position="279"/>
    </location>
</feature>
<evidence type="ECO:0000313" key="3">
    <source>
        <dbReference type="EMBL" id="USW51872.1"/>
    </source>
</evidence>
<keyword evidence="4" id="KW-1185">Reference proteome</keyword>
<feature type="compositionally biased region" description="Low complexity" evidence="2">
    <location>
        <begin position="692"/>
        <end position="712"/>
    </location>
</feature>
<feature type="region of interest" description="Disordered" evidence="2">
    <location>
        <begin position="443"/>
        <end position="475"/>
    </location>
</feature>
<feature type="region of interest" description="Disordered" evidence="2">
    <location>
        <begin position="1"/>
        <end position="59"/>
    </location>
</feature>
<feature type="region of interest" description="Disordered" evidence="2">
    <location>
        <begin position="597"/>
        <end position="634"/>
    </location>
</feature>
<gene>
    <name evidence="3" type="ORF">Slin15195_G051910</name>
</gene>
<evidence type="ECO:0000313" key="4">
    <source>
        <dbReference type="Proteomes" id="UP001056384"/>
    </source>
</evidence>
<organism evidence="3 4">
    <name type="scientific">Septoria linicola</name>
    <dbReference type="NCBI Taxonomy" id="215465"/>
    <lineage>
        <taxon>Eukaryota</taxon>
        <taxon>Fungi</taxon>
        <taxon>Dikarya</taxon>
        <taxon>Ascomycota</taxon>
        <taxon>Pezizomycotina</taxon>
        <taxon>Dothideomycetes</taxon>
        <taxon>Dothideomycetidae</taxon>
        <taxon>Mycosphaerellales</taxon>
        <taxon>Mycosphaerellaceae</taxon>
        <taxon>Septoria</taxon>
    </lineage>
</organism>
<dbReference type="AlphaFoldDB" id="A0A9Q9EJ78"/>
<proteinExistence type="predicted"/>
<feature type="coiled-coil region" evidence="1">
    <location>
        <begin position="124"/>
        <end position="151"/>
    </location>
</feature>
<feature type="region of interest" description="Disordered" evidence="2">
    <location>
        <begin position="380"/>
        <end position="403"/>
    </location>
</feature>